<dbReference type="SUPFAM" id="SSF52096">
    <property type="entry name" value="ClpP/crotonase"/>
    <property type="match status" value="1"/>
</dbReference>
<protein>
    <submittedName>
        <fullName evidence="2">Enoyl-CoA hydratase/isomerase family protein</fullName>
    </submittedName>
</protein>
<proteinExistence type="predicted"/>
<dbReference type="EMBL" id="CP080647">
    <property type="protein sequence ID" value="QYX81864.1"/>
    <property type="molecule type" value="Genomic_DNA"/>
</dbReference>
<evidence type="ECO:0000313" key="2">
    <source>
        <dbReference type="EMBL" id="QYX81864.1"/>
    </source>
</evidence>
<reference evidence="2 3" key="1">
    <citation type="submission" date="2021-08" db="EMBL/GenBank/DDBJ databases">
        <authorList>
            <person name="Ping M."/>
        </authorList>
    </citation>
    <scope>NUCLEOTIDE SEQUENCE [LARGE SCALE GENOMIC DNA]</scope>
    <source>
        <strain evidence="2 3">MG28</strain>
    </source>
</reference>
<dbReference type="CDD" id="cd06558">
    <property type="entry name" value="crotonase-like"/>
    <property type="match status" value="1"/>
</dbReference>
<dbReference type="Gene3D" id="3.90.226.10">
    <property type="entry name" value="2-enoyl-CoA Hydratase, Chain A, domain 1"/>
    <property type="match status" value="1"/>
</dbReference>
<accession>A0ABX8Y195</accession>
<organism evidence="2 3">
    <name type="scientific">Streptomyces akebiae</name>
    <dbReference type="NCBI Taxonomy" id="2865673"/>
    <lineage>
        <taxon>Bacteria</taxon>
        <taxon>Bacillati</taxon>
        <taxon>Actinomycetota</taxon>
        <taxon>Actinomycetes</taxon>
        <taxon>Kitasatosporales</taxon>
        <taxon>Streptomycetaceae</taxon>
        <taxon>Streptomyces</taxon>
    </lineage>
</organism>
<gene>
    <name evidence="2" type="ORF">K1J60_39650</name>
</gene>
<feature type="region of interest" description="Disordered" evidence="1">
    <location>
        <begin position="315"/>
        <end position="342"/>
    </location>
</feature>
<keyword evidence="3" id="KW-1185">Reference proteome</keyword>
<dbReference type="InterPro" id="IPR001753">
    <property type="entry name" value="Enoyl-CoA_hydra/iso"/>
</dbReference>
<dbReference type="InterPro" id="IPR029045">
    <property type="entry name" value="ClpP/crotonase-like_dom_sf"/>
</dbReference>
<feature type="compositionally biased region" description="Low complexity" evidence="1">
    <location>
        <begin position="320"/>
        <end position="342"/>
    </location>
</feature>
<evidence type="ECO:0000256" key="1">
    <source>
        <dbReference type="SAM" id="MobiDB-lite"/>
    </source>
</evidence>
<sequence length="342" mass="36333">MDTSRSSSQSAGHIAVEGHAGVLVARFHGGPHALFDPEISKQLKELVDRADRDPDIHAVVFTGTHPDRFLSHSDARWLQAGGTGFPPINTRFAKLAARTARLINRVPIVRTLAGMTRLKSLLQLDSFHATFLKMNASGTIFVAALNGSALAVGAELAFACDLRIMADGEHVIGLTEVLLGLTPGGGGSQRLPRLIGTQQTLVAVLEGRPFTPAEALALGAVDEVVPQEEVLGRAIERAEYLSLRSKKSLGAIKRSIYFGSSLSLEDGLQFEHAEFLVRDQSKEGQERLLEYIATTDATGELPLLNRETYARALATGRIGGSSPQPAAGSSATASTAPESPPS</sequence>
<dbReference type="PANTHER" id="PTHR11941:SF54">
    <property type="entry name" value="ENOYL-COA HYDRATASE, MITOCHONDRIAL"/>
    <property type="match status" value="1"/>
</dbReference>
<dbReference type="Proteomes" id="UP000827138">
    <property type="component" value="Chromosome"/>
</dbReference>
<dbReference type="Pfam" id="PF00378">
    <property type="entry name" value="ECH_1"/>
    <property type="match status" value="1"/>
</dbReference>
<name>A0ABX8Y195_9ACTN</name>
<dbReference type="PANTHER" id="PTHR11941">
    <property type="entry name" value="ENOYL-COA HYDRATASE-RELATED"/>
    <property type="match status" value="1"/>
</dbReference>
<evidence type="ECO:0000313" key="3">
    <source>
        <dbReference type="Proteomes" id="UP000827138"/>
    </source>
</evidence>